<accession>A0ABN6Y483</accession>
<dbReference type="InterPro" id="IPR006059">
    <property type="entry name" value="SBP"/>
</dbReference>
<evidence type="ECO:0000313" key="2">
    <source>
        <dbReference type="EMBL" id="BDZ52114.1"/>
    </source>
</evidence>
<organism evidence="2 3">
    <name type="scientific">Frondihabitans sucicola</name>
    <dbReference type="NCBI Taxonomy" id="1268041"/>
    <lineage>
        <taxon>Bacteria</taxon>
        <taxon>Bacillati</taxon>
        <taxon>Actinomycetota</taxon>
        <taxon>Actinomycetes</taxon>
        <taxon>Micrococcales</taxon>
        <taxon>Microbacteriaceae</taxon>
        <taxon>Frondihabitans</taxon>
    </lineage>
</organism>
<protein>
    <recommendedName>
        <fullName evidence="4">Sugar ABC transporter substrate-binding protein</fullName>
    </recommendedName>
</protein>
<gene>
    <name evidence="2" type="ORF">GCM10025867_43550</name>
</gene>
<dbReference type="PANTHER" id="PTHR43649">
    <property type="entry name" value="ARABINOSE-BINDING PROTEIN-RELATED"/>
    <property type="match status" value="1"/>
</dbReference>
<dbReference type="CDD" id="cd13585">
    <property type="entry name" value="PBP2_TMBP_like"/>
    <property type="match status" value="1"/>
</dbReference>
<dbReference type="Pfam" id="PF13416">
    <property type="entry name" value="SBP_bac_8"/>
    <property type="match status" value="1"/>
</dbReference>
<feature type="signal peptide" evidence="1">
    <location>
        <begin position="1"/>
        <end position="22"/>
    </location>
</feature>
<dbReference type="PANTHER" id="PTHR43649:SF12">
    <property type="entry name" value="DIACETYLCHITOBIOSE BINDING PROTEIN DASA"/>
    <property type="match status" value="1"/>
</dbReference>
<keyword evidence="1" id="KW-0732">Signal</keyword>
<dbReference type="InterPro" id="IPR006311">
    <property type="entry name" value="TAT_signal"/>
</dbReference>
<dbReference type="Proteomes" id="UP001321486">
    <property type="component" value="Chromosome"/>
</dbReference>
<dbReference type="PROSITE" id="PS51318">
    <property type="entry name" value="TAT"/>
    <property type="match status" value="1"/>
</dbReference>
<evidence type="ECO:0000313" key="3">
    <source>
        <dbReference type="Proteomes" id="UP001321486"/>
    </source>
</evidence>
<dbReference type="RefSeq" id="WP_286344748.1">
    <property type="nucleotide sequence ID" value="NZ_AP027732.1"/>
</dbReference>
<reference evidence="3" key="1">
    <citation type="journal article" date="2019" name="Int. J. Syst. Evol. Microbiol.">
        <title>The Global Catalogue of Microorganisms (GCM) 10K type strain sequencing project: providing services to taxonomists for standard genome sequencing and annotation.</title>
        <authorList>
            <consortium name="The Broad Institute Genomics Platform"/>
            <consortium name="The Broad Institute Genome Sequencing Center for Infectious Disease"/>
            <person name="Wu L."/>
            <person name="Ma J."/>
        </authorList>
    </citation>
    <scope>NUCLEOTIDE SEQUENCE [LARGE SCALE GENOMIC DNA]</scope>
    <source>
        <strain evidence="3">NBRC 108728</strain>
    </source>
</reference>
<dbReference type="InterPro" id="IPR050490">
    <property type="entry name" value="Bact_solute-bd_prot1"/>
</dbReference>
<name>A0ABN6Y483_9MICO</name>
<dbReference type="PROSITE" id="PS51257">
    <property type="entry name" value="PROKAR_LIPOPROTEIN"/>
    <property type="match status" value="1"/>
</dbReference>
<sequence>MAVNRRTFLAGGIMGAAAVALAGCAGALPQIDSGSSSFSRKATGTVNVWCRAATQTGLVSLVSSFNASHSDLKVTLTPIPDAQYVTKLATAIRGGQPPDVVDMDDINSVLFAYRDVFADLTDVVKALPYYDSLSTGHLDLVKQKGKIFGLPYLADNSMLYYNIDLLKKADVDPDSLSTGFDGLLAAAKKLQRLGGDIHAWSLSGAAAGILGFTVQPNIWATGTDMQLGTLGKQTGHIVGNDALEQTLAFYRQLWTDKLVSSNAYSDAGTAWGADFRTGTVGMIPTSWGAVSAAPPAMIKKMGAVLLPGPTGGAAFFDGGDNMCIPNGASNASGGWEFMKFATATATQSALPAGGYFPVRSDVLTPAYEKKYPLSVLPLKNLDKGYAPQTLAYNLLYNQTSSPFLALFREAVFGDGVTTAMKNAQPVWDRILDQAQA</sequence>
<proteinExistence type="predicted"/>
<dbReference type="EMBL" id="AP027732">
    <property type="protein sequence ID" value="BDZ52114.1"/>
    <property type="molecule type" value="Genomic_DNA"/>
</dbReference>
<feature type="chain" id="PRO_5046732287" description="Sugar ABC transporter substrate-binding protein" evidence="1">
    <location>
        <begin position="23"/>
        <end position="436"/>
    </location>
</feature>
<dbReference type="SUPFAM" id="SSF53850">
    <property type="entry name" value="Periplasmic binding protein-like II"/>
    <property type="match status" value="1"/>
</dbReference>
<keyword evidence="3" id="KW-1185">Reference proteome</keyword>
<evidence type="ECO:0000256" key="1">
    <source>
        <dbReference type="SAM" id="SignalP"/>
    </source>
</evidence>
<evidence type="ECO:0008006" key="4">
    <source>
        <dbReference type="Google" id="ProtNLM"/>
    </source>
</evidence>
<dbReference type="Gene3D" id="3.40.190.10">
    <property type="entry name" value="Periplasmic binding protein-like II"/>
    <property type="match status" value="1"/>
</dbReference>